<feature type="transmembrane region" description="Helical" evidence="1">
    <location>
        <begin position="27"/>
        <end position="46"/>
    </location>
</feature>
<accession>A0ABS5EKX5</accession>
<proteinExistence type="predicted"/>
<dbReference type="Proteomes" id="UP000698752">
    <property type="component" value="Unassembled WGS sequence"/>
</dbReference>
<name>A0ABS5EKX5_9PROT</name>
<evidence type="ECO:0000313" key="2">
    <source>
        <dbReference type="EMBL" id="MBR0651684.1"/>
    </source>
</evidence>
<keyword evidence="1" id="KW-1133">Transmembrane helix</keyword>
<comment type="caution">
    <text evidence="2">The sequence shown here is derived from an EMBL/GenBank/DDBJ whole genome shotgun (WGS) entry which is preliminary data.</text>
</comment>
<keyword evidence="3" id="KW-1185">Reference proteome</keyword>
<evidence type="ECO:0000256" key="1">
    <source>
        <dbReference type="SAM" id="Phobius"/>
    </source>
</evidence>
<organism evidence="2 3">
    <name type="scientific">Neoroseomonas terrae</name>
    <dbReference type="NCBI Taxonomy" id="424799"/>
    <lineage>
        <taxon>Bacteria</taxon>
        <taxon>Pseudomonadati</taxon>
        <taxon>Pseudomonadota</taxon>
        <taxon>Alphaproteobacteria</taxon>
        <taxon>Acetobacterales</taxon>
        <taxon>Acetobacteraceae</taxon>
        <taxon>Neoroseomonas</taxon>
    </lineage>
</organism>
<keyword evidence="1" id="KW-0472">Membrane</keyword>
<sequence length="61" mass="6451">MFFALIAVVAVLALAIGRQPRGPMRALAAGIAVLALCSAAMVRLRAGNLPGHRPRRWRSAS</sequence>
<dbReference type="RefSeq" id="WP_211870353.1">
    <property type="nucleotide sequence ID" value="NZ_JAAEDI010000020.1"/>
</dbReference>
<reference evidence="3" key="1">
    <citation type="journal article" date="2021" name="Syst. Appl. Microbiol.">
        <title>Roseomonas hellenica sp. nov., isolated from roots of wild-growing Alkanna tinctoria.</title>
        <authorList>
            <person name="Rat A."/>
            <person name="Naranjo H.D."/>
            <person name="Lebbe L."/>
            <person name="Cnockaert M."/>
            <person name="Krigas N."/>
            <person name="Grigoriadou K."/>
            <person name="Maloupa E."/>
            <person name="Willems A."/>
        </authorList>
    </citation>
    <scope>NUCLEOTIDE SEQUENCE [LARGE SCALE GENOMIC DNA]</scope>
    <source>
        <strain evidence="3">LMG 31159</strain>
    </source>
</reference>
<gene>
    <name evidence="2" type="ORF">GXW78_18590</name>
</gene>
<evidence type="ECO:0000313" key="3">
    <source>
        <dbReference type="Proteomes" id="UP000698752"/>
    </source>
</evidence>
<dbReference type="EMBL" id="JAAEDI010000020">
    <property type="protein sequence ID" value="MBR0651684.1"/>
    <property type="molecule type" value="Genomic_DNA"/>
</dbReference>
<keyword evidence="1" id="KW-0812">Transmembrane</keyword>
<protein>
    <submittedName>
        <fullName evidence="2">Uncharacterized protein</fullName>
    </submittedName>
</protein>